<evidence type="ECO:0000256" key="3">
    <source>
        <dbReference type="ARBA" id="ARBA00022692"/>
    </source>
</evidence>
<dbReference type="GO" id="GO:0009279">
    <property type="term" value="C:cell outer membrane"/>
    <property type="evidence" value="ECO:0007669"/>
    <property type="project" value="UniProtKB-SubCell"/>
</dbReference>
<dbReference type="RefSeq" id="WP_091298271.1">
    <property type="nucleotide sequence ID" value="NZ_FOCE01000002.1"/>
</dbReference>
<comment type="subunit">
    <text evidence="8">Part of the Bam complex.</text>
</comment>
<evidence type="ECO:0000313" key="12">
    <source>
        <dbReference type="Proteomes" id="UP000198761"/>
    </source>
</evidence>
<evidence type="ECO:0000259" key="10">
    <source>
        <dbReference type="PROSITE" id="PS51779"/>
    </source>
</evidence>
<keyword evidence="6 8" id="KW-0472">Membrane</keyword>
<dbReference type="PIRSF" id="PIRSF006076">
    <property type="entry name" value="OM_assembly_OMP85"/>
    <property type="match status" value="1"/>
</dbReference>
<keyword evidence="12" id="KW-1185">Reference proteome</keyword>
<dbReference type="NCBIfam" id="TIGR03303">
    <property type="entry name" value="OM_YaeT"/>
    <property type="match status" value="1"/>
</dbReference>
<evidence type="ECO:0000256" key="7">
    <source>
        <dbReference type="ARBA" id="ARBA00023237"/>
    </source>
</evidence>
<dbReference type="HAMAP" id="MF_01430">
    <property type="entry name" value="OM_assembly_BamA"/>
    <property type="match status" value="1"/>
</dbReference>
<evidence type="ECO:0000256" key="6">
    <source>
        <dbReference type="ARBA" id="ARBA00023136"/>
    </source>
</evidence>
<sequence>MDRAKRKVAAQGKRKSRLMQGAAVTVFLAAASLSAPNLLQVQAQTYAFSQVTIEGNARVDAATILKFAGIARGQSVTAAQVNDAYQGLQSSGLFEEVSITPQGSRLVIRVKEYPMINVVSFEGNSRLKDEDLAGFVESKSRRAYSPALAEQDAATLAEAYRAQGRLAASITPKIIRRSDNRVDLVFEIAEGKTVEIERLSFVGNRAFSDRRLRQVLETKQAGFLRQLIKADTLQPERLEVDKQLLRDFYLSRGYVDVQVLDASAQISRERDGVFVTFTVQEGQQFSFDKAVVVSEVEGLDATEYNAALRLSPGTTYSPAEIDNNITRLETLALKKGLTFVTVEPRITRNEAARTLDVTFALVRGKKVFVERIDIEGNTTTLDEVVRRQFRTVEGDPFNPREIRQSAERIRALGFFADAKVNTEPGSGPDQVVVNVDVEEQPTGSLSFGASYGVSSGVGFNVGLTETNFLGRGQTVGVNIATTSDDANSSITFIEPAFLGRNLRFRFNAYYNQTNDDAATYDTRMIGIQPSIDFPVSEQGRLELRYFIKQSSMSHVYAGEDANEDGDFTDEDDTLPTSPIIQDDADRGALISSGLGATYSYDTRVTGLNPKGGVLLRFGVDYAGLGGDVESLTTTGLAMVESRIWNEEVTVRAILEGGALSMFGDDPSRITDRFFSGGRIRGFEPSGLGPRDPADRSGDALGGNLFAVARFEADFPLGLPEEYGINGGLFADFGSVWGLDNKAGYTTVDDDFYLRSSIGFSLYWKTPIGPLRFNFAKALAKKDYDREQVFDLTVSTQF</sequence>
<dbReference type="PANTHER" id="PTHR12815:SF23">
    <property type="entry name" value="OUTER MEMBRANE PROTEIN ASSEMBLY FACTOR BAMA"/>
    <property type="match status" value="1"/>
</dbReference>
<feature type="domain" description="POTRA" evidence="10">
    <location>
        <begin position="46"/>
        <end position="113"/>
    </location>
</feature>
<dbReference type="GO" id="GO:0051205">
    <property type="term" value="P:protein insertion into membrane"/>
    <property type="evidence" value="ECO:0007669"/>
    <property type="project" value="UniProtKB-UniRule"/>
</dbReference>
<accession>A0A1H8C6T2</accession>
<dbReference type="GO" id="GO:0043165">
    <property type="term" value="P:Gram-negative-bacterium-type cell outer membrane assembly"/>
    <property type="evidence" value="ECO:0007669"/>
    <property type="project" value="UniProtKB-UniRule"/>
</dbReference>
<dbReference type="Pfam" id="PF07244">
    <property type="entry name" value="POTRA"/>
    <property type="match status" value="5"/>
</dbReference>
<dbReference type="InterPro" id="IPR000184">
    <property type="entry name" value="Bac_surfAg_D15"/>
</dbReference>
<evidence type="ECO:0000256" key="5">
    <source>
        <dbReference type="ARBA" id="ARBA00022737"/>
    </source>
</evidence>
<dbReference type="EMBL" id="FOCE01000002">
    <property type="protein sequence ID" value="SEM89807.1"/>
    <property type="molecule type" value="Genomic_DNA"/>
</dbReference>
<organism evidence="11 12">
    <name type="scientific">Gemmobacter aquatilis</name>
    <dbReference type="NCBI Taxonomy" id="933059"/>
    <lineage>
        <taxon>Bacteria</taxon>
        <taxon>Pseudomonadati</taxon>
        <taxon>Pseudomonadota</taxon>
        <taxon>Alphaproteobacteria</taxon>
        <taxon>Rhodobacterales</taxon>
        <taxon>Paracoccaceae</taxon>
        <taxon>Gemmobacter</taxon>
    </lineage>
</organism>
<evidence type="ECO:0000256" key="2">
    <source>
        <dbReference type="ARBA" id="ARBA00022452"/>
    </source>
</evidence>
<keyword evidence="4 8" id="KW-0732">Signal</keyword>
<dbReference type="Proteomes" id="UP000198761">
    <property type="component" value="Unassembled WGS sequence"/>
</dbReference>
<comment type="subcellular location">
    <subcellularLocation>
        <location evidence="8">Cell outer membrane</location>
    </subcellularLocation>
    <subcellularLocation>
        <location evidence="1">Membrane</location>
    </subcellularLocation>
</comment>
<dbReference type="InterPro" id="IPR010827">
    <property type="entry name" value="BamA/TamA_POTRA"/>
</dbReference>
<dbReference type="OrthoDB" id="9803054at2"/>
<comment type="function">
    <text evidence="8">Part of the outer membrane protein assembly complex, which is involved in assembly and insertion of beta-barrel proteins into the outer membrane.</text>
</comment>
<reference evidence="11 12" key="1">
    <citation type="submission" date="2016-10" db="EMBL/GenBank/DDBJ databases">
        <authorList>
            <person name="de Groot N.N."/>
        </authorList>
    </citation>
    <scope>NUCLEOTIDE SEQUENCE [LARGE SCALE GENOMIC DNA]</scope>
    <source>
        <strain evidence="11 12">DSM 3857</strain>
    </source>
</reference>
<evidence type="ECO:0000313" key="11">
    <source>
        <dbReference type="EMBL" id="SEM89807.1"/>
    </source>
</evidence>
<dbReference type="STRING" id="933059.SAMN04488103_102381"/>
<dbReference type="InterPro" id="IPR023707">
    <property type="entry name" value="OM_assembly_BamA"/>
</dbReference>
<evidence type="ECO:0000256" key="9">
    <source>
        <dbReference type="NCBIfam" id="TIGR03303"/>
    </source>
</evidence>
<proteinExistence type="inferred from homology"/>
<keyword evidence="2 8" id="KW-1134">Transmembrane beta strand</keyword>
<evidence type="ECO:0000256" key="4">
    <source>
        <dbReference type="ARBA" id="ARBA00022729"/>
    </source>
</evidence>
<keyword evidence="3 8" id="KW-0812">Transmembrane</keyword>
<dbReference type="AlphaFoldDB" id="A0A1H8C6T2"/>
<dbReference type="InterPro" id="IPR034746">
    <property type="entry name" value="POTRA"/>
</dbReference>
<feature type="domain" description="POTRA" evidence="10">
    <location>
        <begin position="367"/>
        <end position="440"/>
    </location>
</feature>
<protein>
    <recommendedName>
        <fullName evidence="8 9">Outer membrane protein assembly factor BamA</fullName>
    </recommendedName>
</protein>
<dbReference type="Gene3D" id="2.40.160.50">
    <property type="entry name" value="membrane protein fhac: a member of the omp85/tpsb transporter family"/>
    <property type="match status" value="1"/>
</dbReference>
<comment type="similarity">
    <text evidence="8">Belongs to the BamA family.</text>
</comment>
<gene>
    <name evidence="8" type="primary">bamA</name>
    <name evidence="11" type="ORF">SAMN04488103_102381</name>
</gene>
<evidence type="ECO:0000256" key="1">
    <source>
        <dbReference type="ARBA" id="ARBA00004370"/>
    </source>
</evidence>
<dbReference type="PANTHER" id="PTHR12815">
    <property type="entry name" value="SORTING AND ASSEMBLY MACHINERY SAMM50 PROTEIN FAMILY MEMBER"/>
    <property type="match status" value="1"/>
</dbReference>
<dbReference type="Pfam" id="PF01103">
    <property type="entry name" value="Omp85"/>
    <property type="match status" value="1"/>
</dbReference>
<dbReference type="PROSITE" id="PS51779">
    <property type="entry name" value="POTRA"/>
    <property type="match status" value="2"/>
</dbReference>
<name>A0A1H8C6T2_9RHOB</name>
<dbReference type="InterPro" id="IPR039910">
    <property type="entry name" value="D15-like"/>
</dbReference>
<keyword evidence="5 8" id="KW-0677">Repeat</keyword>
<keyword evidence="7 8" id="KW-0998">Cell outer membrane</keyword>
<dbReference type="Gene3D" id="3.10.20.310">
    <property type="entry name" value="membrane protein fhac"/>
    <property type="match status" value="5"/>
</dbReference>
<evidence type="ECO:0000256" key="8">
    <source>
        <dbReference type="HAMAP-Rule" id="MF_01430"/>
    </source>
</evidence>